<keyword evidence="5" id="KW-0282">Flagellum</keyword>
<sequence length="158" mass="18234">MIPLAPIFSKIKDSLLELEELLEKERSALAIKDSQRITLVASRKKNLLDNIDNLTHKYFETLKKFSIINKKNQDTYDFKKWLAEQDRMDDVKLLVEECESLLSKCKLVNDTNAKVLNTVQKRDKALLEMLQGHHHKNKVYTQSGGTRPISSKHTLGRA</sequence>
<evidence type="ECO:0000313" key="6">
    <source>
        <dbReference type="Proteomes" id="UP000294656"/>
    </source>
</evidence>
<feature type="compositionally biased region" description="Polar residues" evidence="4">
    <location>
        <begin position="139"/>
        <end position="158"/>
    </location>
</feature>
<dbReference type="AlphaFoldDB" id="A0A4R6MAC3"/>
<protein>
    <submittedName>
        <fullName evidence="5">Flagella synthesis protein FlgN</fullName>
    </submittedName>
</protein>
<keyword evidence="3" id="KW-1005">Bacterial flagellum biogenesis</keyword>
<keyword evidence="5" id="KW-0966">Cell projection</keyword>
<feature type="region of interest" description="Disordered" evidence="4">
    <location>
        <begin position="137"/>
        <end position="158"/>
    </location>
</feature>
<accession>A0A4R6MAC3</accession>
<dbReference type="OrthoDB" id="6104753at2"/>
<comment type="function">
    <text evidence="1">Required for the efficient initiation of filament assembly.</text>
</comment>
<comment type="caution">
    <text evidence="5">The sequence shown here is derived from an EMBL/GenBank/DDBJ whole genome shotgun (WGS) entry which is preliminary data.</text>
</comment>
<dbReference type="Gene3D" id="1.20.58.300">
    <property type="entry name" value="FlgN-like"/>
    <property type="match status" value="1"/>
</dbReference>
<gene>
    <name evidence="5" type="ORF">DFP79_1845</name>
</gene>
<reference evidence="5 6" key="1">
    <citation type="submission" date="2019-03" db="EMBL/GenBank/DDBJ databases">
        <title>Genomic Encyclopedia of Type Strains, Phase III (KMG-III): the genomes of soil and plant-associated and newly described type strains.</title>
        <authorList>
            <person name="Whitman W."/>
        </authorList>
    </citation>
    <scope>NUCLEOTIDE SEQUENCE [LARGE SCALE GENOMIC DNA]</scope>
    <source>
        <strain evidence="5 6">CECT 7378</strain>
    </source>
</reference>
<dbReference type="EMBL" id="SNXC01000011">
    <property type="protein sequence ID" value="TDO98206.1"/>
    <property type="molecule type" value="Genomic_DNA"/>
</dbReference>
<dbReference type="InterPro" id="IPR036679">
    <property type="entry name" value="FlgN-like_sf"/>
</dbReference>
<organism evidence="5 6">
    <name type="scientific">Marinomonas balearica</name>
    <dbReference type="NCBI Taxonomy" id="491947"/>
    <lineage>
        <taxon>Bacteria</taxon>
        <taxon>Pseudomonadati</taxon>
        <taxon>Pseudomonadota</taxon>
        <taxon>Gammaproteobacteria</taxon>
        <taxon>Oceanospirillales</taxon>
        <taxon>Oceanospirillaceae</taxon>
        <taxon>Marinomonas</taxon>
    </lineage>
</organism>
<dbReference type="GO" id="GO:0044780">
    <property type="term" value="P:bacterial-type flagellum assembly"/>
    <property type="evidence" value="ECO:0007669"/>
    <property type="project" value="InterPro"/>
</dbReference>
<evidence type="ECO:0000256" key="4">
    <source>
        <dbReference type="SAM" id="MobiDB-lite"/>
    </source>
</evidence>
<keyword evidence="6" id="KW-1185">Reference proteome</keyword>
<dbReference type="RefSeq" id="WP_133503633.1">
    <property type="nucleotide sequence ID" value="NZ_SNXC01000011.1"/>
</dbReference>
<dbReference type="Pfam" id="PF05130">
    <property type="entry name" value="FlgN"/>
    <property type="match status" value="1"/>
</dbReference>
<evidence type="ECO:0000256" key="2">
    <source>
        <dbReference type="ARBA" id="ARBA00007703"/>
    </source>
</evidence>
<evidence type="ECO:0000256" key="1">
    <source>
        <dbReference type="ARBA" id="ARBA00002397"/>
    </source>
</evidence>
<name>A0A4R6MAC3_9GAMM</name>
<evidence type="ECO:0000313" key="5">
    <source>
        <dbReference type="EMBL" id="TDO98206.1"/>
    </source>
</evidence>
<evidence type="ECO:0000256" key="3">
    <source>
        <dbReference type="ARBA" id="ARBA00022795"/>
    </source>
</evidence>
<comment type="similarity">
    <text evidence="2">Belongs to the FlgN family.</text>
</comment>
<keyword evidence="5" id="KW-0969">Cilium</keyword>
<dbReference type="Proteomes" id="UP000294656">
    <property type="component" value="Unassembled WGS sequence"/>
</dbReference>
<dbReference type="InterPro" id="IPR007809">
    <property type="entry name" value="FlgN-like"/>
</dbReference>
<dbReference type="SUPFAM" id="SSF140566">
    <property type="entry name" value="FlgN-like"/>
    <property type="match status" value="1"/>
</dbReference>
<proteinExistence type="inferred from homology"/>